<reference evidence="4" key="1">
    <citation type="submission" date="2023-06" db="EMBL/GenBank/DDBJ databases">
        <title>Genome-scale phylogeny and comparative genomics of the fungal order Sordariales.</title>
        <authorList>
            <consortium name="Lawrence Berkeley National Laboratory"/>
            <person name="Hensen N."/>
            <person name="Bonometti L."/>
            <person name="Westerberg I."/>
            <person name="Brannstrom I.O."/>
            <person name="Guillou S."/>
            <person name="Cros-Aarteil S."/>
            <person name="Calhoun S."/>
            <person name="Haridas S."/>
            <person name="Kuo A."/>
            <person name="Mondo S."/>
            <person name="Pangilinan J."/>
            <person name="Riley R."/>
            <person name="Labutti K."/>
            <person name="Andreopoulos B."/>
            <person name="Lipzen A."/>
            <person name="Chen C."/>
            <person name="Yanf M."/>
            <person name="Daum C."/>
            <person name="Ng V."/>
            <person name="Clum A."/>
            <person name="Steindorff A."/>
            <person name="Ohm R."/>
            <person name="Martin F."/>
            <person name="Silar P."/>
            <person name="Natvig D."/>
            <person name="Lalanne C."/>
            <person name="Gautier V."/>
            <person name="Ament-Velasquez S.L."/>
            <person name="Kruys A."/>
            <person name="Hutchinson M.I."/>
            <person name="Powell A.J."/>
            <person name="Barry K."/>
            <person name="Miller A.N."/>
            <person name="Grigoriev I.V."/>
            <person name="Debuchy R."/>
            <person name="Gladieux P."/>
            <person name="Thoren M.H."/>
            <person name="Johannesson H."/>
        </authorList>
    </citation>
    <scope>NUCLEOTIDE SEQUENCE</scope>
    <source>
        <strain evidence="4">SMH2532-1</strain>
    </source>
</reference>
<gene>
    <name evidence="4" type="ORF">B0T16DRAFT_410673</name>
</gene>
<evidence type="ECO:0000259" key="3">
    <source>
        <dbReference type="PROSITE" id="PS50888"/>
    </source>
</evidence>
<feature type="compositionally biased region" description="Gly residues" evidence="2">
    <location>
        <begin position="270"/>
        <end position="283"/>
    </location>
</feature>
<dbReference type="Proteomes" id="UP001174936">
    <property type="component" value="Unassembled WGS sequence"/>
</dbReference>
<dbReference type="InterPro" id="IPR011598">
    <property type="entry name" value="bHLH_dom"/>
</dbReference>
<dbReference type="SMART" id="SM00353">
    <property type="entry name" value="HLH"/>
    <property type="match status" value="1"/>
</dbReference>
<feature type="coiled-coil region" evidence="1">
    <location>
        <begin position="352"/>
        <end position="379"/>
    </location>
</feature>
<dbReference type="Gene3D" id="4.10.280.10">
    <property type="entry name" value="Helix-loop-helix DNA-binding domain"/>
    <property type="match status" value="1"/>
</dbReference>
<dbReference type="InterPro" id="IPR036638">
    <property type="entry name" value="HLH_DNA-bd_sf"/>
</dbReference>
<dbReference type="PROSITE" id="PS50888">
    <property type="entry name" value="BHLH"/>
    <property type="match status" value="1"/>
</dbReference>
<keyword evidence="5" id="KW-1185">Reference proteome</keyword>
<evidence type="ECO:0000313" key="4">
    <source>
        <dbReference type="EMBL" id="KAK0649765.1"/>
    </source>
</evidence>
<dbReference type="EMBL" id="JAULSV010000003">
    <property type="protein sequence ID" value="KAK0649765.1"/>
    <property type="molecule type" value="Genomic_DNA"/>
</dbReference>
<evidence type="ECO:0000313" key="5">
    <source>
        <dbReference type="Proteomes" id="UP001174936"/>
    </source>
</evidence>
<organism evidence="4 5">
    <name type="scientific">Cercophora newfieldiana</name>
    <dbReference type="NCBI Taxonomy" id="92897"/>
    <lineage>
        <taxon>Eukaryota</taxon>
        <taxon>Fungi</taxon>
        <taxon>Dikarya</taxon>
        <taxon>Ascomycota</taxon>
        <taxon>Pezizomycotina</taxon>
        <taxon>Sordariomycetes</taxon>
        <taxon>Sordariomycetidae</taxon>
        <taxon>Sordariales</taxon>
        <taxon>Lasiosphaeriaceae</taxon>
        <taxon>Cercophora</taxon>
    </lineage>
</organism>
<feature type="region of interest" description="Disordered" evidence="2">
    <location>
        <begin position="267"/>
        <end position="286"/>
    </location>
</feature>
<dbReference type="AlphaFoldDB" id="A0AA39YD97"/>
<dbReference type="GO" id="GO:0046983">
    <property type="term" value="F:protein dimerization activity"/>
    <property type="evidence" value="ECO:0007669"/>
    <property type="project" value="InterPro"/>
</dbReference>
<keyword evidence="1" id="KW-0175">Coiled coil</keyword>
<sequence>MAQRENACGAHPGDEIENTSIPFTDCQTRFFHAMDPTSNSQGITGSLSNLDAQDSRMPDTIGPQSDMDAPSVSDYYLPLAAEQHYFTASPLGPRNTNAYMYCANSTHSRTTPGATGEEAYFFTSSVTAAVDSAAGLSAVYDMELSQTSMPPTPQSANAPISPLSPLSPASPISPFPPLTPLTVSSGVSYFSGDGFVSRDAWTGTEINTETNLDTGHDHPFFSPLLADSSSIAAPPGAMALRPRSRRRGPEPPKANRLIARRRRHEDVPAHGGGIGDGGSGGGNNESAADAVTAGRIRHSHNIVEKQYRNRLNAQFERLLAVLPARYETDEEEQGQGRRGDVPDKTISKAEVLGMATQRIKVLEQQNRELLARQDQLMWDLETASGAAATAAATAASCMNPMLSQQPPY</sequence>
<dbReference type="CDD" id="cd11395">
    <property type="entry name" value="bHLHzip_SREBP_like"/>
    <property type="match status" value="1"/>
</dbReference>
<feature type="domain" description="BHLH" evidence="3">
    <location>
        <begin position="295"/>
        <end position="362"/>
    </location>
</feature>
<accession>A0AA39YD97</accession>
<proteinExistence type="predicted"/>
<protein>
    <recommendedName>
        <fullName evidence="3">BHLH domain-containing protein</fullName>
    </recommendedName>
</protein>
<evidence type="ECO:0000256" key="1">
    <source>
        <dbReference type="SAM" id="Coils"/>
    </source>
</evidence>
<comment type="caution">
    <text evidence="4">The sequence shown here is derived from an EMBL/GenBank/DDBJ whole genome shotgun (WGS) entry which is preliminary data.</text>
</comment>
<dbReference type="SUPFAM" id="SSF47459">
    <property type="entry name" value="HLH, helix-loop-helix DNA-binding domain"/>
    <property type="match status" value="1"/>
</dbReference>
<dbReference type="Pfam" id="PF00010">
    <property type="entry name" value="HLH"/>
    <property type="match status" value="1"/>
</dbReference>
<evidence type="ECO:0000256" key="2">
    <source>
        <dbReference type="SAM" id="MobiDB-lite"/>
    </source>
</evidence>
<name>A0AA39YD97_9PEZI</name>